<name>A0A2P2QDS9_RHIMU</name>
<organism evidence="1">
    <name type="scientific">Rhizophora mucronata</name>
    <name type="common">Asiatic mangrove</name>
    <dbReference type="NCBI Taxonomy" id="61149"/>
    <lineage>
        <taxon>Eukaryota</taxon>
        <taxon>Viridiplantae</taxon>
        <taxon>Streptophyta</taxon>
        <taxon>Embryophyta</taxon>
        <taxon>Tracheophyta</taxon>
        <taxon>Spermatophyta</taxon>
        <taxon>Magnoliopsida</taxon>
        <taxon>eudicotyledons</taxon>
        <taxon>Gunneridae</taxon>
        <taxon>Pentapetalae</taxon>
        <taxon>rosids</taxon>
        <taxon>fabids</taxon>
        <taxon>Malpighiales</taxon>
        <taxon>Rhizophoraceae</taxon>
        <taxon>Rhizophora</taxon>
    </lineage>
</organism>
<accession>A0A2P2QDS9</accession>
<proteinExistence type="predicted"/>
<protein>
    <submittedName>
        <fullName evidence="1">Uncharacterized protein</fullName>
    </submittedName>
</protein>
<dbReference type="EMBL" id="GGEC01084648">
    <property type="protein sequence ID" value="MBX65132.1"/>
    <property type="molecule type" value="Transcribed_RNA"/>
</dbReference>
<reference evidence="1" key="1">
    <citation type="submission" date="2018-02" db="EMBL/GenBank/DDBJ databases">
        <title>Rhizophora mucronata_Transcriptome.</title>
        <authorList>
            <person name="Meera S.P."/>
            <person name="Sreeshan A."/>
            <person name="Augustine A."/>
        </authorList>
    </citation>
    <scope>NUCLEOTIDE SEQUENCE</scope>
    <source>
        <tissue evidence="1">Leaf</tissue>
    </source>
</reference>
<evidence type="ECO:0000313" key="1">
    <source>
        <dbReference type="EMBL" id="MBX65132.1"/>
    </source>
</evidence>
<sequence length="47" mass="5307">MSHVKPLPGNDSNGHIYKSYIGDEGIDEKAAIYISSVQERFRLEIID</sequence>
<dbReference type="AlphaFoldDB" id="A0A2P2QDS9"/>